<evidence type="ECO:0000256" key="2">
    <source>
        <dbReference type="ARBA" id="ARBA00022837"/>
    </source>
</evidence>
<proteinExistence type="predicted"/>
<keyword evidence="2" id="KW-0106">Calcium</keyword>
<accession>A0A2N7PLE0</accession>
<gene>
    <name evidence="4" type="ORF">C0197_00440</name>
</gene>
<dbReference type="EMBL" id="PNIE01000007">
    <property type="protein sequence ID" value="PMP64426.1"/>
    <property type="molecule type" value="Genomic_DNA"/>
</dbReference>
<feature type="domain" description="PilY1 beta-propeller" evidence="3">
    <location>
        <begin position="427"/>
        <end position="777"/>
    </location>
</feature>
<keyword evidence="1" id="KW-0479">Metal-binding</keyword>
<organism evidence="4 5">
    <name type="scientific">Caldimicrobium thiodismutans</name>
    <dbReference type="NCBI Taxonomy" id="1653476"/>
    <lineage>
        <taxon>Bacteria</taxon>
        <taxon>Pseudomonadati</taxon>
        <taxon>Thermodesulfobacteriota</taxon>
        <taxon>Thermodesulfobacteria</taxon>
        <taxon>Thermodesulfobacteriales</taxon>
        <taxon>Thermodesulfobacteriaceae</taxon>
        <taxon>Caldimicrobium</taxon>
    </lineage>
</organism>
<evidence type="ECO:0000313" key="5">
    <source>
        <dbReference type="Proteomes" id="UP000235731"/>
    </source>
</evidence>
<evidence type="ECO:0000256" key="1">
    <source>
        <dbReference type="ARBA" id="ARBA00022723"/>
    </source>
</evidence>
<protein>
    <submittedName>
        <fullName evidence="4">Pilus assembly protein PilY</fullName>
    </submittedName>
</protein>
<dbReference type="AlphaFoldDB" id="A0A2N7PLE0"/>
<dbReference type="GO" id="GO:0046872">
    <property type="term" value="F:metal ion binding"/>
    <property type="evidence" value="ECO:0007669"/>
    <property type="project" value="UniProtKB-KW"/>
</dbReference>
<sequence length="979" mass="109579">GATPTGPVLWDAYNYFSQSDPLFGGFSPQRGAGDEWKNYMYQCDDKNRDGNCQGNEFIFVPCAKNFIILLSDGQWNKGASGDTCSIDNGFENSSADPVVPAYWLHKKGFYNQAANNTYSYIEAIYAIGLYLGGTGERSLKNVAMYGAFDRSKTWPDGLSGYPMATCGPIDDCCDRDNCGKGSSCTDLPPSSSDWDADRNGIPDTFYSANNAKELKDSILNAILDILRRASSGATVATLSQRYTAGSLLFQPYFYPGTNGTEFASWIGFLKALWVDAKGRFREETERNFILNLLRDYWVQFVTEGNSTTYFKITNDTTCSYLQVDRIEDISHIFEAGCLLAKSPPENRKIYVNFNGNMVSFESGTPSLLNYLQSLWSSSAGESVNATCLLEYIRGKDRACDSTYVLRPRTVDLGTYCLGESGKATWKLGDIFFSTPVVISNRPLNTYNLRYYDQSYLEYLRSDSYRRRNNYIFVGANDGMLHVFRAGWMQFYRPPDEPLRLIDAFNLTTTDLIGKEEWAFIPQNALPYLVWYGHKDYCHIPLIDYKVTLFDAKIKGKWETLLLGMMGFGGKAINAKGCPNGKCSSSLFLLKLKFKSDGTFDDPPFELLWEKQLPDNTLTLSYPVILKYSNGSDWSQSYIVLGSGPKEVTGMGEPYKVEFIATPKIYFINLETGEISKEIPIPGVSNQAVGSLRAVDYDNDYRDDLIYFGTYNLGNGGLFRLSLRSTNGAYKDISSLSSSDITQVLSDLNRPVFASPELTVDPSGALWVIFGTGVYFEKSIIDYTNYFVGLKDFCKFGNCTYSFSQLTDRTNYCGNKANYISLLIFNATEQTCKCNSSSGCSNFNETTTLIKFNYTDYPALGWYHLLRTNERMYSTPIVLQGMVNTLSFLPNTDPCSRGGETYYYMVCYQEGCPCYNMRGEEAPVVSKFFGIGAPPIGQPFQVLKTTKGTMIISQTSGGPPSVAPKPQIQPQGIFILWQEK</sequence>
<evidence type="ECO:0000259" key="3">
    <source>
        <dbReference type="Pfam" id="PF05567"/>
    </source>
</evidence>
<evidence type="ECO:0000313" key="4">
    <source>
        <dbReference type="EMBL" id="PMP64426.1"/>
    </source>
</evidence>
<feature type="non-terminal residue" evidence="4">
    <location>
        <position position="1"/>
    </location>
</feature>
<dbReference type="InterPro" id="IPR008707">
    <property type="entry name" value="B-propeller_PilY1"/>
</dbReference>
<comment type="caution">
    <text evidence="4">The sequence shown here is derived from an EMBL/GenBank/DDBJ whole genome shotgun (WGS) entry which is preliminary data.</text>
</comment>
<dbReference type="Proteomes" id="UP000235731">
    <property type="component" value="Unassembled WGS sequence"/>
</dbReference>
<reference evidence="4 5" key="1">
    <citation type="submission" date="2018-01" db="EMBL/GenBank/DDBJ databases">
        <title>Metagenomic assembled genomes from two thermal pools in the Uzon Caldera, Kamchatka, Russia.</title>
        <authorList>
            <person name="Wilkins L."/>
            <person name="Ettinger C."/>
        </authorList>
    </citation>
    <scope>NUCLEOTIDE SEQUENCE [LARGE SCALE GENOMIC DNA]</scope>
    <source>
        <strain evidence="4">ZAV-15</strain>
    </source>
</reference>
<dbReference type="Pfam" id="PF05567">
    <property type="entry name" value="T4P_PilY1"/>
    <property type="match status" value="1"/>
</dbReference>
<name>A0A2N7PLE0_9BACT</name>